<comment type="caution">
    <text evidence="2">The sequence shown here is derived from an EMBL/GenBank/DDBJ whole genome shotgun (WGS) entry which is preliminary data.</text>
</comment>
<name>A0AAJ1TYK7_9HYPH</name>
<dbReference type="Proteomes" id="UP001223420">
    <property type="component" value="Unassembled WGS sequence"/>
</dbReference>
<evidence type="ECO:0000313" key="2">
    <source>
        <dbReference type="EMBL" id="MDQ0547326.1"/>
    </source>
</evidence>
<proteinExistence type="predicted"/>
<dbReference type="EMBL" id="JAUSWL010000024">
    <property type="protein sequence ID" value="MDQ0547326.1"/>
    <property type="molecule type" value="Genomic_DNA"/>
</dbReference>
<evidence type="ECO:0000259" key="1">
    <source>
        <dbReference type="Pfam" id="PF13438"/>
    </source>
</evidence>
<reference evidence="2" key="1">
    <citation type="submission" date="2023-07" db="EMBL/GenBank/DDBJ databases">
        <title>Genomic Encyclopedia of Type Strains, Phase IV (KMG-IV): sequencing the most valuable type-strain genomes for metagenomic binning, comparative biology and taxonomic classification.</title>
        <authorList>
            <person name="Goeker M."/>
        </authorList>
    </citation>
    <scope>NUCLEOTIDE SEQUENCE</scope>
    <source>
        <strain evidence="2">DSM 19569</strain>
    </source>
</reference>
<sequence length="76" mass="8796">MLFPNLAPADQMQSSLFIRPDQLHRVRMMELVDQLNARYGPDRVRFACSGTDRAWKLKAEFLSQRCTTQRGELLAV</sequence>
<dbReference type="Pfam" id="PF13438">
    <property type="entry name" value="DUF4113"/>
    <property type="match status" value="1"/>
</dbReference>
<accession>A0AAJ1TYK7</accession>
<dbReference type="InterPro" id="IPR025188">
    <property type="entry name" value="DUF4113"/>
</dbReference>
<feature type="domain" description="DUF4113" evidence="1">
    <location>
        <begin position="27"/>
        <end position="76"/>
    </location>
</feature>
<gene>
    <name evidence="2" type="ORF">QO001_006285</name>
</gene>
<organism evidence="2 3">
    <name type="scientific">Methylobacterium brachiatum</name>
    <dbReference type="NCBI Taxonomy" id="269660"/>
    <lineage>
        <taxon>Bacteria</taxon>
        <taxon>Pseudomonadati</taxon>
        <taxon>Pseudomonadota</taxon>
        <taxon>Alphaproteobacteria</taxon>
        <taxon>Hyphomicrobiales</taxon>
        <taxon>Methylobacteriaceae</taxon>
        <taxon>Methylobacterium</taxon>
    </lineage>
</organism>
<protein>
    <submittedName>
        <fullName evidence="2">DNA polymerase V</fullName>
    </submittedName>
</protein>
<dbReference type="AlphaFoldDB" id="A0AAJ1TYK7"/>
<evidence type="ECO:0000313" key="3">
    <source>
        <dbReference type="Proteomes" id="UP001223420"/>
    </source>
</evidence>